<dbReference type="EMBL" id="CP139368">
    <property type="protein sequence ID" value="WPR91502.1"/>
    <property type="molecule type" value="Genomic_DNA"/>
</dbReference>
<evidence type="ECO:0000256" key="1">
    <source>
        <dbReference type="ARBA" id="ARBA00008061"/>
    </source>
</evidence>
<proteinExistence type="inferred from homology"/>
<evidence type="ECO:0000313" key="3">
    <source>
        <dbReference type="EMBL" id="WPR91502.1"/>
    </source>
</evidence>
<dbReference type="PANTHER" id="PTHR10357">
    <property type="entry name" value="ALPHA-AMYLASE FAMILY MEMBER"/>
    <property type="match status" value="1"/>
</dbReference>
<dbReference type="Proteomes" id="UP001323798">
    <property type="component" value="Chromosome"/>
</dbReference>
<evidence type="ECO:0000259" key="2">
    <source>
        <dbReference type="SMART" id="SM00642"/>
    </source>
</evidence>
<dbReference type="GO" id="GO:0016787">
    <property type="term" value="F:hydrolase activity"/>
    <property type="evidence" value="ECO:0007669"/>
    <property type="project" value="UniProtKB-KW"/>
</dbReference>
<dbReference type="Pfam" id="PF00128">
    <property type="entry name" value="Alpha-amylase"/>
    <property type="match status" value="1"/>
</dbReference>
<gene>
    <name evidence="3" type="ORF">SM116_16725</name>
</gene>
<dbReference type="Gene3D" id="3.20.20.80">
    <property type="entry name" value="Glycosidases"/>
    <property type="match status" value="1"/>
</dbReference>
<dbReference type="InterPro" id="IPR006047">
    <property type="entry name" value="GH13_cat_dom"/>
</dbReference>
<accession>A0ABZ0SV29</accession>
<dbReference type="Gene3D" id="3.90.400.10">
    <property type="entry name" value="Oligo-1,6-glucosidase, Domain 2"/>
    <property type="match status" value="1"/>
</dbReference>
<comment type="similarity">
    <text evidence="1">Belongs to the glycosyl hydrolase 13 family.</text>
</comment>
<name>A0ABZ0SV29_9MICO</name>
<dbReference type="PANTHER" id="PTHR10357:SF179">
    <property type="entry name" value="NEUTRAL AND BASIC AMINO ACID TRANSPORT PROTEIN RBAT"/>
    <property type="match status" value="1"/>
</dbReference>
<keyword evidence="4" id="KW-1185">Reference proteome</keyword>
<reference evidence="3 4" key="1">
    <citation type="submission" date="2023-11" db="EMBL/GenBank/DDBJ databases">
        <title>Genome sequence of Microbacterium rhizosphaerae KACC 19337.</title>
        <authorList>
            <person name="Choi H."/>
            <person name="Kim S."/>
            <person name="Kim Y."/>
            <person name="Kwon S.-W."/>
            <person name="Heo J."/>
        </authorList>
    </citation>
    <scope>NUCLEOTIDE SEQUENCE [LARGE SCALE GENOMIC DNA]</scope>
    <source>
        <strain evidence="3 4">KACC 19337</strain>
    </source>
</reference>
<evidence type="ECO:0000313" key="4">
    <source>
        <dbReference type="Proteomes" id="UP001323798"/>
    </source>
</evidence>
<dbReference type="SUPFAM" id="SSF51445">
    <property type="entry name" value="(Trans)glycosidases"/>
    <property type="match status" value="1"/>
</dbReference>
<feature type="domain" description="Glycosyl hydrolase family 13 catalytic" evidence="2">
    <location>
        <begin position="3"/>
        <end position="403"/>
    </location>
</feature>
<dbReference type="InterPro" id="IPR017853">
    <property type="entry name" value="GH"/>
</dbReference>
<dbReference type="InterPro" id="IPR045857">
    <property type="entry name" value="O16G_dom_2"/>
</dbReference>
<organism evidence="3 4">
    <name type="scientific">Microbacterium rhizosphaerae</name>
    <dbReference type="NCBI Taxonomy" id="1678237"/>
    <lineage>
        <taxon>Bacteria</taxon>
        <taxon>Bacillati</taxon>
        <taxon>Actinomycetota</taxon>
        <taxon>Actinomycetes</taxon>
        <taxon>Micrococcales</taxon>
        <taxon>Microbacteriaceae</taxon>
        <taxon>Microbacterium</taxon>
    </lineage>
</organism>
<protein>
    <submittedName>
        <fullName evidence="3">Glycoside hydrolase family 13 protein</fullName>
    </submittedName>
</protein>
<dbReference type="CDD" id="cd11332">
    <property type="entry name" value="AmyAc_OligoGlu_TS"/>
    <property type="match status" value="1"/>
</dbReference>
<keyword evidence="3" id="KW-0378">Hydrolase</keyword>
<sequence length="529" mass="57934">MYQIYPRSFADGDGDGMGDFAGITSKVPYLARLGVDAVWISPFYVSPQRDAGYDVADYTDVDPRFGSLADVDAFIAVAHAAGIRVIVDLVPNHSSSAHPWFQAALASAPGSRERARYMFRRGSGPDASLPPNNWHSVFGGSAWEPVGDGDWYLHLFDPSQPDFDWSDPEVADMFDDVLRFWLDRGVDGFRVDVAHSLVKAEGLPDNTVMRDIQGAGGDRGPMWDQDGVHDIYRRWRRLLDAYTPPRILVAEAWVHPADRMARYVRADEMHQAFNFPYMLSGWSAQALRATIDESLAANHAVDATTTWVQSNHDVVRHATRFGQADPTTWVNGIGPDDPQPDRELGLRRARAIALLTLALPGSAYIYQGEELGLPDHTTLPADVRQDPTFIRTGGAEIGRDGCRVPLPWRADAPAFGFNETGASWLPQPAVFGELAADVQEDDPASTLSLYRSALRLRHERGLGRTALAWNDSPATALDADLGDLRMIVNTGSEPVALPEDARVLLASVPDAVADGRLAGDAAVWLDLRG</sequence>
<dbReference type="SMART" id="SM00642">
    <property type="entry name" value="Aamy"/>
    <property type="match status" value="1"/>
</dbReference>